<evidence type="ECO:0000313" key="3">
    <source>
        <dbReference type="Proteomes" id="UP000063789"/>
    </source>
</evidence>
<reference evidence="2 3" key="2">
    <citation type="journal article" date="2017" name="Int. J. Syst. Evol. Microbiol.">
        <title>Gordonia phthalatica sp. nov., a di-n-butyl phthalate-degrading bacterium isolated from activated sludge.</title>
        <authorList>
            <person name="Jin D."/>
            <person name="Kong X."/>
            <person name="Jia M."/>
            <person name="Yu X."/>
            <person name="Wang X."/>
            <person name="Zhuang X."/>
            <person name="Deng Y."/>
            <person name="Bai Z."/>
        </authorList>
    </citation>
    <scope>NUCLEOTIDE SEQUENCE [LARGE SCALE GENOMIC DNA]</scope>
    <source>
        <strain evidence="2 3">QH-11</strain>
    </source>
</reference>
<protein>
    <recommendedName>
        <fullName evidence="1">Recombinase-like domain-containing protein</fullName>
    </recommendedName>
</protein>
<name>A0A0N9NF39_9ACTN</name>
<gene>
    <name evidence="2" type="ORF">ACH46_19935</name>
</gene>
<dbReference type="KEGG" id="goq:ACH46_19935"/>
<dbReference type="RefSeq" id="WP_062394547.1">
    <property type="nucleotide sequence ID" value="NZ_CP011853.1"/>
</dbReference>
<proteinExistence type="predicted"/>
<sequence length="72" mass="7746">MSLYMVPIQTRTGDPTPYERQLATAIEGVFGEGEHSLEGLVEGLNSAGVFAPDGKTWTAESFTTEIARLGDQ</sequence>
<accession>A0A0N9NF39</accession>
<dbReference type="Pfam" id="PF20552">
    <property type="entry name" value="HTH_62"/>
    <property type="match status" value="1"/>
</dbReference>
<dbReference type="OrthoDB" id="6909982at2"/>
<keyword evidence="3" id="KW-1185">Reference proteome</keyword>
<organism evidence="2 3">
    <name type="scientific">Gordonia phthalatica</name>
    <dbReference type="NCBI Taxonomy" id="1136941"/>
    <lineage>
        <taxon>Bacteria</taxon>
        <taxon>Bacillati</taxon>
        <taxon>Actinomycetota</taxon>
        <taxon>Actinomycetes</taxon>
        <taxon>Mycobacteriales</taxon>
        <taxon>Gordoniaceae</taxon>
        <taxon>Gordonia</taxon>
    </lineage>
</organism>
<dbReference type="InterPro" id="IPR046789">
    <property type="entry name" value="HTH_62"/>
</dbReference>
<dbReference type="STRING" id="1136941.ACH46_19935"/>
<reference evidence="3" key="1">
    <citation type="submission" date="2015-06" db="EMBL/GenBank/DDBJ databases">
        <title>Complete genome sequence and metabolic analysis of phthalate degradation pathway in Gordonia sp. QH-11.</title>
        <authorList>
            <person name="Jin D."/>
            <person name="Kong X."/>
            <person name="Bai Z."/>
        </authorList>
    </citation>
    <scope>NUCLEOTIDE SEQUENCE [LARGE SCALE GENOMIC DNA]</scope>
    <source>
        <strain evidence="3">QH-11</strain>
    </source>
</reference>
<dbReference type="PATRIC" id="fig|1136941.3.peg.4082"/>
<evidence type="ECO:0000259" key="1">
    <source>
        <dbReference type="Pfam" id="PF20552"/>
    </source>
</evidence>
<dbReference type="Proteomes" id="UP000063789">
    <property type="component" value="Chromosome"/>
</dbReference>
<evidence type="ECO:0000313" key="2">
    <source>
        <dbReference type="EMBL" id="ALG86341.1"/>
    </source>
</evidence>
<feature type="domain" description="Recombinase-like" evidence="1">
    <location>
        <begin position="3"/>
        <end position="71"/>
    </location>
</feature>
<dbReference type="AlphaFoldDB" id="A0A0N9NF39"/>
<dbReference type="EMBL" id="CP011853">
    <property type="protein sequence ID" value="ALG86341.1"/>
    <property type="molecule type" value="Genomic_DNA"/>
</dbReference>